<keyword evidence="9" id="KW-1185">Reference proteome</keyword>
<comment type="subcellular location">
    <subcellularLocation>
        <location evidence="1">Membrane</location>
        <topology evidence="1">Multi-pass membrane protein</topology>
    </subcellularLocation>
</comment>
<evidence type="ECO:0000313" key="9">
    <source>
        <dbReference type="Proteomes" id="UP000480303"/>
    </source>
</evidence>
<dbReference type="InterPro" id="IPR058533">
    <property type="entry name" value="Cation_efflux_TM"/>
</dbReference>
<protein>
    <submittedName>
        <fullName evidence="8">Cation transporter</fullName>
    </submittedName>
</protein>
<evidence type="ECO:0000259" key="7">
    <source>
        <dbReference type="Pfam" id="PF01545"/>
    </source>
</evidence>
<proteinExistence type="predicted"/>
<gene>
    <name evidence="8" type="ORF">Hs30E_03920</name>
</gene>
<keyword evidence="3 6" id="KW-0812">Transmembrane</keyword>
<dbReference type="GO" id="GO:0006829">
    <property type="term" value="P:zinc ion transport"/>
    <property type="evidence" value="ECO:0007669"/>
    <property type="project" value="InterPro"/>
</dbReference>
<keyword evidence="4 6" id="KW-1133">Transmembrane helix</keyword>
<reference evidence="8 9" key="1">
    <citation type="submission" date="2020-02" db="EMBL/GenBank/DDBJ databases">
        <title>Draft genome sequence of Lactococcus sp. Hs30E4-3.</title>
        <authorList>
            <person name="Noda S."/>
            <person name="Yuki M."/>
            <person name="Ohkuma M."/>
        </authorList>
    </citation>
    <scope>NUCLEOTIDE SEQUENCE [LARGE SCALE GENOMIC DNA]</scope>
    <source>
        <strain evidence="8 9">Hs30E4-3</strain>
    </source>
</reference>
<evidence type="ECO:0000256" key="3">
    <source>
        <dbReference type="ARBA" id="ARBA00022692"/>
    </source>
</evidence>
<evidence type="ECO:0000256" key="5">
    <source>
        <dbReference type="ARBA" id="ARBA00023136"/>
    </source>
</evidence>
<dbReference type="AlphaFoldDB" id="A0A6A0BBK1"/>
<feature type="transmembrane region" description="Helical" evidence="6">
    <location>
        <begin position="12"/>
        <end position="35"/>
    </location>
</feature>
<dbReference type="PANTHER" id="PTHR13414">
    <property type="entry name" value="HUEL-CATION TRANSPORTER"/>
    <property type="match status" value="1"/>
</dbReference>
<dbReference type="GO" id="GO:0008324">
    <property type="term" value="F:monoatomic cation transmembrane transporter activity"/>
    <property type="evidence" value="ECO:0007669"/>
    <property type="project" value="InterPro"/>
</dbReference>
<dbReference type="InterPro" id="IPR002524">
    <property type="entry name" value="Cation_efflux"/>
</dbReference>
<dbReference type="Pfam" id="PF01545">
    <property type="entry name" value="Cation_efflux"/>
    <property type="match status" value="1"/>
</dbReference>
<dbReference type="InterPro" id="IPR040177">
    <property type="entry name" value="SLC30A9"/>
</dbReference>
<dbReference type="InterPro" id="IPR027469">
    <property type="entry name" value="Cation_efflux_TMD_sf"/>
</dbReference>
<sequence length="315" mass="34406">MSQEKTNENNGMGSVIAALAANILVAISKFIAFFISGSAAMMNESIHSLVDCSNQILLLFGDKRARAGASERHPFGEARAKYFFSTIVAMMLFFGGGALGVIEAVEKLSHPAHEISNTGLVIGILIFGLIVECSSLRVAFKEISELNTEKLPLFHFLRESRHSEVLIIFTEDACAVVGLVLALLGTVLSQLTENAFWDAFSGLLIGLLLMAAAIFLAVEFYSLLVGESATKADIAKIKSAFERPEIDKLIDLKTVHLGPTDILVAAKIDVVATFDAKTFDLINDIEVEIRKRLVGYKVYIYIETDTFDADYKQNT</sequence>
<keyword evidence="5 6" id="KW-0472">Membrane</keyword>
<feature type="domain" description="Cation efflux protein transmembrane" evidence="7">
    <location>
        <begin position="15"/>
        <end position="225"/>
    </location>
</feature>
<feature type="transmembrane region" description="Helical" evidence="6">
    <location>
        <begin position="122"/>
        <end position="140"/>
    </location>
</feature>
<evidence type="ECO:0000256" key="4">
    <source>
        <dbReference type="ARBA" id="ARBA00022989"/>
    </source>
</evidence>
<feature type="transmembrane region" description="Helical" evidence="6">
    <location>
        <begin position="200"/>
        <end position="221"/>
    </location>
</feature>
<comment type="caution">
    <text evidence="8">The sequence shown here is derived from an EMBL/GenBank/DDBJ whole genome shotgun (WGS) entry which is preliminary data.</text>
</comment>
<dbReference type="RefSeq" id="WP_228461969.1">
    <property type="nucleotide sequence ID" value="NZ_BLLI01000006.1"/>
</dbReference>
<organism evidence="8 9">
    <name type="scientific">Pseudolactococcus hodotermopsidis</name>
    <dbReference type="NCBI Taxonomy" id="2709157"/>
    <lineage>
        <taxon>Bacteria</taxon>
        <taxon>Bacillati</taxon>
        <taxon>Bacillota</taxon>
        <taxon>Bacilli</taxon>
        <taxon>Lactobacillales</taxon>
        <taxon>Streptococcaceae</taxon>
        <taxon>Pseudolactococcus</taxon>
    </lineage>
</organism>
<feature type="transmembrane region" description="Helical" evidence="6">
    <location>
        <begin position="82"/>
        <end position="102"/>
    </location>
</feature>
<evidence type="ECO:0000256" key="2">
    <source>
        <dbReference type="ARBA" id="ARBA00022448"/>
    </source>
</evidence>
<dbReference type="Gene3D" id="1.20.1510.10">
    <property type="entry name" value="Cation efflux protein transmembrane domain"/>
    <property type="match status" value="1"/>
</dbReference>
<dbReference type="NCBIfam" id="TIGR01297">
    <property type="entry name" value="CDF"/>
    <property type="match status" value="1"/>
</dbReference>
<dbReference type="Proteomes" id="UP000480303">
    <property type="component" value="Unassembled WGS sequence"/>
</dbReference>
<keyword evidence="2" id="KW-0813">Transport</keyword>
<evidence type="ECO:0000256" key="1">
    <source>
        <dbReference type="ARBA" id="ARBA00004141"/>
    </source>
</evidence>
<dbReference type="EMBL" id="BLLI01000006">
    <property type="protein sequence ID" value="GFH41841.1"/>
    <property type="molecule type" value="Genomic_DNA"/>
</dbReference>
<dbReference type="SUPFAM" id="SSF161111">
    <property type="entry name" value="Cation efflux protein transmembrane domain-like"/>
    <property type="match status" value="1"/>
</dbReference>
<evidence type="ECO:0000313" key="8">
    <source>
        <dbReference type="EMBL" id="GFH41841.1"/>
    </source>
</evidence>
<feature type="transmembrane region" description="Helical" evidence="6">
    <location>
        <begin position="165"/>
        <end position="188"/>
    </location>
</feature>
<name>A0A6A0BBK1_9LACT</name>
<dbReference type="GO" id="GO:0016020">
    <property type="term" value="C:membrane"/>
    <property type="evidence" value="ECO:0007669"/>
    <property type="project" value="UniProtKB-SubCell"/>
</dbReference>
<dbReference type="PANTHER" id="PTHR13414:SF9">
    <property type="entry name" value="PROTON-COUPLED ZINC ANTIPORTER SLC30A9, MITOCHONDRIAL"/>
    <property type="match status" value="1"/>
</dbReference>
<accession>A0A6A0BBK1</accession>
<evidence type="ECO:0000256" key="6">
    <source>
        <dbReference type="SAM" id="Phobius"/>
    </source>
</evidence>